<dbReference type="SUPFAM" id="SSF52218">
    <property type="entry name" value="Flavoproteins"/>
    <property type="match status" value="1"/>
</dbReference>
<accession>A0A939JM04</accession>
<name>A0A939JM04_9ACTN</name>
<dbReference type="InterPro" id="IPR005025">
    <property type="entry name" value="FMN_Rdtase-like_dom"/>
</dbReference>
<dbReference type="AlphaFoldDB" id="A0A939JM04"/>
<evidence type="ECO:0000259" key="1">
    <source>
        <dbReference type="Pfam" id="PF03358"/>
    </source>
</evidence>
<dbReference type="GO" id="GO:0010181">
    <property type="term" value="F:FMN binding"/>
    <property type="evidence" value="ECO:0007669"/>
    <property type="project" value="TreeGrafter"/>
</dbReference>
<dbReference type="GO" id="GO:0005829">
    <property type="term" value="C:cytosol"/>
    <property type="evidence" value="ECO:0007669"/>
    <property type="project" value="TreeGrafter"/>
</dbReference>
<protein>
    <submittedName>
        <fullName evidence="2">NAD(P)H-dependent oxidoreductase</fullName>
    </submittedName>
</protein>
<dbReference type="InterPro" id="IPR029039">
    <property type="entry name" value="Flavoprotein-like_sf"/>
</dbReference>
<dbReference type="PANTHER" id="PTHR30543">
    <property type="entry name" value="CHROMATE REDUCTASE"/>
    <property type="match status" value="1"/>
</dbReference>
<reference evidence="2" key="1">
    <citation type="submission" date="2021-03" db="EMBL/GenBank/DDBJ databases">
        <title>Streptomyces poriferae sp. nov., a novel marine sponge-derived Actinobacteria species with anti-MRSA activity.</title>
        <authorList>
            <person name="Sandoval-Powers M."/>
            <person name="Kralova S."/>
            <person name="Nguyen G.-S."/>
            <person name="Fawwal D."/>
            <person name="Degnes K."/>
            <person name="Klinkenberg G."/>
            <person name="Sletta H."/>
            <person name="Wentzel A."/>
            <person name="Liles M.R."/>
        </authorList>
    </citation>
    <scope>NUCLEOTIDE SEQUENCE</scope>
    <source>
        <strain evidence="2">DSM 41794</strain>
    </source>
</reference>
<comment type="caution">
    <text evidence="2">The sequence shown here is derived from an EMBL/GenBank/DDBJ whole genome shotgun (WGS) entry which is preliminary data.</text>
</comment>
<proteinExistence type="predicted"/>
<dbReference type="Proteomes" id="UP000664167">
    <property type="component" value="Unassembled WGS sequence"/>
</dbReference>
<feature type="domain" description="NADPH-dependent FMN reductase-like" evidence="1">
    <location>
        <begin position="12"/>
        <end position="154"/>
    </location>
</feature>
<dbReference type="RefSeq" id="WP_206967874.1">
    <property type="nucleotide sequence ID" value="NZ_JAFLRJ010000383.1"/>
</dbReference>
<evidence type="ECO:0000313" key="2">
    <source>
        <dbReference type="EMBL" id="MBO0516274.1"/>
    </source>
</evidence>
<dbReference type="Gene3D" id="3.40.50.360">
    <property type="match status" value="1"/>
</dbReference>
<dbReference type="EMBL" id="JAFLRJ010000383">
    <property type="protein sequence ID" value="MBO0516274.1"/>
    <property type="molecule type" value="Genomic_DNA"/>
</dbReference>
<dbReference type="GO" id="GO:0016491">
    <property type="term" value="F:oxidoreductase activity"/>
    <property type="evidence" value="ECO:0007669"/>
    <property type="project" value="InterPro"/>
</dbReference>
<dbReference type="PANTHER" id="PTHR30543:SF21">
    <property type="entry name" value="NAD(P)H-DEPENDENT FMN REDUCTASE LOT6"/>
    <property type="match status" value="1"/>
</dbReference>
<evidence type="ECO:0000313" key="3">
    <source>
        <dbReference type="Proteomes" id="UP000664167"/>
    </source>
</evidence>
<organism evidence="2 3">
    <name type="scientific">Streptomyces beijiangensis</name>
    <dbReference type="NCBI Taxonomy" id="163361"/>
    <lineage>
        <taxon>Bacteria</taxon>
        <taxon>Bacillati</taxon>
        <taxon>Actinomycetota</taxon>
        <taxon>Actinomycetes</taxon>
        <taxon>Kitasatosporales</taxon>
        <taxon>Streptomycetaceae</taxon>
        <taxon>Streptomyces</taxon>
    </lineage>
</organism>
<sequence length="198" mass="21732">MTKNSTSSAPLRVAVLTSSTREGRFSPVVTDWFMRFAARRGDLELDLIDVAAHPLPGVLHSSDPGAAALLDAVSPRLEAADAFVFVTPEYNHSFPAPLKNAIDWHYSQWQAKPVGFVSYGGISGGLRAVEQLRQIFAELHAMTVRDSVSFHMAWEQFGEDGDPVNPQLPEGAGKGMLDQLTWWGHTLRTGRTERPYGA</sequence>
<dbReference type="Pfam" id="PF03358">
    <property type="entry name" value="FMN_red"/>
    <property type="match status" value="1"/>
</dbReference>
<gene>
    <name evidence="2" type="ORF">J0695_31555</name>
</gene>
<dbReference type="InterPro" id="IPR050712">
    <property type="entry name" value="NAD(P)H-dep_reductase"/>
</dbReference>
<keyword evidence="3" id="KW-1185">Reference proteome</keyword>